<sequence length="356" mass="37213">MPLALPLAVHDGLLMTTIDAPDPLVVRGTAGLLAAIPATLGFPPRDSLVQVCLAGPRAQVGPMGRVDLDPPHGATPREYADGVTGTLLTVARRHADSVVLVWYRSLVDRRPPLVDAMVGALDGAGISVRDVIAVSGGRYRHEGVSTSTPRVPPGPSYPLLGAGDPDVLRLRASAALRGRTILGDRDDLRRSIDGPAAGAALDRAWAEFDRCAGRAPQQLDDYAAELDLALVECASHHSLTARRAATIVLGLDDPALCSHLVARSVSARDEPWTAMLAACARQTPTELAGDLCALLALVAYCDGDGALAQVAVDRSLLSRSGHSMARLLMQVMAAGVHPDAVAARFRGAARPSDCGR</sequence>
<dbReference type="Proteomes" id="UP000306985">
    <property type="component" value="Unassembled WGS sequence"/>
</dbReference>
<reference evidence="1 2" key="1">
    <citation type="submission" date="2019-05" db="EMBL/GenBank/DDBJ databases">
        <title>Nakamurella sp. N5BH11, whole genome shotgun sequence.</title>
        <authorList>
            <person name="Tuo L."/>
        </authorList>
    </citation>
    <scope>NUCLEOTIDE SEQUENCE [LARGE SCALE GENOMIC DNA]</scope>
    <source>
        <strain evidence="1 2">N5BH11</strain>
    </source>
</reference>
<dbReference type="InterPro" id="IPR025447">
    <property type="entry name" value="DUF4192"/>
</dbReference>
<gene>
    <name evidence="1" type="ORF">FDO65_05280</name>
</gene>
<evidence type="ECO:0000313" key="2">
    <source>
        <dbReference type="Proteomes" id="UP000306985"/>
    </source>
</evidence>
<dbReference type="EMBL" id="SZZH01000001">
    <property type="protein sequence ID" value="TKV61060.1"/>
    <property type="molecule type" value="Genomic_DNA"/>
</dbReference>
<dbReference type="Pfam" id="PF13830">
    <property type="entry name" value="DUF4192"/>
    <property type="match status" value="1"/>
</dbReference>
<dbReference type="AlphaFoldDB" id="A0A4U6QKL5"/>
<comment type="caution">
    <text evidence="1">The sequence shown here is derived from an EMBL/GenBank/DDBJ whole genome shotgun (WGS) entry which is preliminary data.</text>
</comment>
<proteinExistence type="predicted"/>
<dbReference type="OrthoDB" id="3264463at2"/>
<organism evidence="1 2">
    <name type="scientific">Nakamurella flava</name>
    <dbReference type="NCBI Taxonomy" id="2576308"/>
    <lineage>
        <taxon>Bacteria</taxon>
        <taxon>Bacillati</taxon>
        <taxon>Actinomycetota</taxon>
        <taxon>Actinomycetes</taxon>
        <taxon>Nakamurellales</taxon>
        <taxon>Nakamurellaceae</taxon>
        <taxon>Nakamurella</taxon>
    </lineage>
</organism>
<accession>A0A4U6QKL5</accession>
<protein>
    <submittedName>
        <fullName evidence="1">DUF4192 domain-containing protein</fullName>
    </submittedName>
</protein>
<evidence type="ECO:0000313" key="1">
    <source>
        <dbReference type="EMBL" id="TKV61060.1"/>
    </source>
</evidence>
<name>A0A4U6QKL5_9ACTN</name>
<keyword evidence="2" id="KW-1185">Reference proteome</keyword>